<dbReference type="KEGG" id="fso:Fsol_00218"/>
<dbReference type="SUPFAM" id="SSF49482">
    <property type="entry name" value="Aromatic compound dioxygenase"/>
    <property type="match status" value="1"/>
</dbReference>
<name>A0A2U8BRQ8_9RICK</name>
<dbReference type="GO" id="GO:0008199">
    <property type="term" value="F:ferric iron binding"/>
    <property type="evidence" value="ECO:0007669"/>
    <property type="project" value="InterPro"/>
</dbReference>
<keyword evidence="4" id="KW-0732">Signal</keyword>
<feature type="chain" id="PRO_5015927855" evidence="4">
    <location>
        <begin position="22"/>
        <end position="225"/>
    </location>
</feature>
<keyword evidence="2 6" id="KW-0223">Dioxygenase</keyword>
<keyword evidence="7" id="KW-1185">Reference proteome</keyword>
<evidence type="ECO:0000259" key="5">
    <source>
        <dbReference type="Pfam" id="PF00775"/>
    </source>
</evidence>
<evidence type="ECO:0000313" key="7">
    <source>
        <dbReference type="Proteomes" id="UP000244519"/>
    </source>
</evidence>
<reference evidence="6 7" key="1">
    <citation type="journal article" date="2018" name="Genome Biol. Evol.">
        <title>The Genome Sequence of "Candidatus Fokinia solitaria": Insights on Reductive Evolution in Rickettsiales.</title>
        <authorList>
            <person name="Floriano A.M."/>
            <person name="Castelli M."/>
            <person name="Krenek S."/>
            <person name="Berendonk T.U."/>
            <person name="Bazzocchi C."/>
            <person name="Petroni G."/>
            <person name="Sassera D."/>
        </authorList>
    </citation>
    <scope>NUCLEOTIDE SEQUENCE [LARGE SCALE GENOMIC DNA]</scope>
    <source>
        <strain evidence="6">Rio ETE_ALG 3VII</strain>
    </source>
</reference>
<dbReference type="AlphaFoldDB" id="A0A2U8BRQ8"/>
<dbReference type="EMBL" id="CP025989">
    <property type="protein sequence ID" value="AWD33022.1"/>
    <property type="molecule type" value="Genomic_DNA"/>
</dbReference>
<accession>A0A2U8BRQ8</accession>
<evidence type="ECO:0000256" key="4">
    <source>
        <dbReference type="SAM" id="SignalP"/>
    </source>
</evidence>
<dbReference type="OrthoDB" id="9805815at2"/>
<dbReference type="InterPro" id="IPR050770">
    <property type="entry name" value="Intradiol_RC_Dioxygenase"/>
</dbReference>
<organism evidence="6 7">
    <name type="scientific">Candidatus Fokinia solitaria</name>
    <dbReference type="NCBI Taxonomy" id="1802984"/>
    <lineage>
        <taxon>Bacteria</taxon>
        <taxon>Pseudomonadati</taxon>
        <taxon>Pseudomonadota</taxon>
        <taxon>Alphaproteobacteria</taxon>
        <taxon>Rickettsiales</taxon>
        <taxon>Candidatus Midichloriaceae</taxon>
        <taxon>Candidatus Fokinia</taxon>
    </lineage>
</organism>
<dbReference type="PANTHER" id="PTHR33711:SF10">
    <property type="entry name" value="INTRADIOL RING-CLEAVAGE DIOXYGENASES DOMAIN-CONTAINING PROTEIN"/>
    <property type="match status" value="1"/>
</dbReference>
<feature type="domain" description="Intradiol ring-cleavage dioxygenases" evidence="5">
    <location>
        <begin position="66"/>
        <end position="161"/>
    </location>
</feature>
<dbReference type="Gene3D" id="2.60.130.10">
    <property type="entry name" value="Aromatic compound dioxygenase"/>
    <property type="match status" value="1"/>
</dbReference>
<evidence type="ECO:0000256" key="2">
    <source>
        <dbReference type="ARBA" id="ARBA00022964"/>
    </source>
</evidence>
<gene>
    <name evidence="6" type="ORF">Fsol_00218</name>
</gene>
<proteinExistence type="inferred from homology"/>
<dbReference type="RefSeq" id="WP_108673065.1">
    <property type="nucleotide sequence ID" value="NZ_CP025989.1"/>
</dbReference>
<dbReference type="PANTHER" id="PTHR33711">
    <property type="entry name" value="DIOXYGENASE, PUTATIVE (AFU_ORTHOLOGUE AFUA_2G02910)-RELATED"/>
    <property type="match status" value="1"/>
</dbReference>
<dbReference type="InterPro" id="IPR000627">
    <property type="entry name" value="Intradiol_dOase_C"/>
</dbReference>
<dbReference type="Pfam" id="PF00775">
    <property type="entry name" value="Dioxygenase_C"/>
    <property type="match status" value="1"/>
</dbReference>
<sequence length="225" mass="25490">MKIRTLCIAIIMLLQSNVSLAAKPVNDSAELLLNIVKNCRHTVDNKSVLNGKPTDIYKSNNLRRYQNTEVEASGDKIAIIGRVLDNHCQPVRNAIVEMWQVDCHGKSQQYCESVKAPLIKEDPNAEYTRMFKECDRFFTGSGTSVTDENGTYIFFTIMPATIHKTPYIDMSINSRELGILSVRHLLTTPLSMSDIPAALSNKLEDSSAIYRFDIVFSTENRYNRY</sequence>
<comment type="similarity">
    <text evidence="1">Belongs to the intradiol ring-cleavage dioxygenase family.</text>
</comment>
<feature type="signal peptide" evidence="4">
    <location>
        <begin position="1"/>
        <end position="21"/>
    </location>
</feature>
<dbReference type="GO" id="GO:0016702">
    <property type="term" value="F:oxidoreductase activity, acting on single donors with incorporation of molecular oxygen, incorporation of two atoms of oxygen"/>
    <property type="evidence" value="ECO:0007669"/>
    <property type="project" value="InterPro"/>
</dbReference>
<dbReference type="InterPro" id="IPR015889">
    <property type="entry name" value="Intradiol_dOase_core"/>
</dbReference>
<dbReference type="Proteomes" id="UP000244519">
    <property type="component" value="Chromosome"/>
</dbReference>
<evidence type="ECO:0000256" key="3">
    <source>
        <dbReference type="ARBA" id="ARBA00023002"/>
    </source>
</evidence>
<keyword evidence="3" id="KW-0560">Oxidoreductase</keyword>
<evidence type="ECO:0000313" key="6">
    <source>
        <dbReference type="EMBL" id="AWD33022.1"/>
    </source>
</evidence>
<protein>
    <submittedName>
        <fullName evidence="6">Putative dioxygenase</fullName>
    </submittedName>
</protein>
<evidence type="ECO:0000256" key="1">
    <source>
        <dbReference type="ARBA" id="ARBA00007825"/>
    </source>
</evidence>